<comment type="caution">
    <text evidence="1">The sequence shown here is derived from an EMBL/GenBank/DDBJ whole genome shotgun (WGS) entry which is preliminary data.</text>
</comment>
<protein>
    <submittedName>
        <fullName evidence="1">Uncharacterized protein</fullName>
    </submittedName>
</protein>
<dbReference type="EMBL" id="ACVN02000121">
    <property type="protein sequence ID" value="ERK59326.1"/>
    <property type="molecule type" value="Genomic_DNA"/>
</dbReference>
<feature type="non-terminal residue" evidence="1">
    <location>
        <position position="1"/>
    </location>
</feature>
<proteinExistence type="predicted"/>
<reference evidence="1" key="1">
    <citation type="submission" date="2013-08" db="EMBL/GenBank/DDBJ databases">
        <authorList>
            <person name="Durkin A.S."/>
            <person name="Haft D.R."/>
            <person name="McCorrison J."/>
            <person name="Torralba M."/>
            <person name="Gillis M."/>
            <person name="Haft D.H."/>
            <person name="Methe B."/>
            <person name="Sutton G."/>
            <person name="Nelson K.E."/>
        </authorList>
    </citation>
    <scope>NUCLEOTIDE SEQUENCE [LARGE SCALE GENOMIC DNA]</scope>
    <source>
        <strain evidence="1">F0233</strain>
    </source>
</reference>
<evidence type="ECO:0000313" key="2">
    <source>
        <dbReference type="Proteomes" id="UP000017052"/>
    </source>
</evidence>
<gene>
    <name evidence="1" type="ORF">HMPREF0682_0511</name>
</gene>
<dbReference type="Proteomes" id="UP000017052">
    <property type="component" value="Unassembled WGS sequence"/>
</dbReference>
<sequence>GWAEEVLEPGAVAPGDGADDPARLMRLLDDWGFSPVMADGPGAEDGDRRTIELCRCPFAHGVEQQPDAVCPVHRGIAAGVLERLGGAWRVVDLVPHSPPGRCSLTCRRAGR</sequence>
<dbReference type="AlphaFoldDB" id="U2QS11"/>
<keyword evidence="2" id="KW-1185">Reference proteome</keyword>
<accession>U2QS11</accession>
<name>U2QS11_9ACTN</name>
<evidence type="ECO:0000313" key="1">
    <source>
        <dbReference type="EMBL" id="ERK59326.1"/>
    </source>
</evidence>
<organism evidence="1 2">
    <name type="scientific">Propionibacterium acidifaciens F0233</name>
    <dbReference type="NCBI Taxonomy" id="553198"/>
    <lineage>
        <taxon>Bacteria</taxon>
        <taxon>Bacillati</taxon>
        <taxon>Actinomycetota</taxon>
        <taxon>Actinomycetes</taxon>
        <taxon>Propionibacteriales</taxon>
        <taxon>Propionibacteriaceae</taxon>
        <taxon>Propionibacterium</taxon>
    </lineage>
</organism>